<keyword evidence="2" id="KW-1185">Reference proteome</keyword>
<proteinExistence type="predicted"/>
<organism evidence="1 2">
    <name type="scientific">Chryseobacterium formosense</name>
    <dbReference type="NCBI Taxonomy" id="236814"/>
    <lineage>
        <taxon>Bacteria</taxon>
        <taxon>Pseudomonadati</taxon>
        <taxon>Bacteroidota</taxon>
        <taxon>Flavobacteriia</taxon>
        <taxon>Flavobacteriales</taxon>
        <taxon>Weeksellaceae</taxon>
        <taxon>Chryseobacterium group</taxon>
        <taxon>Chryseobacterium</taxon>
    </lineage>
</organism>
<dbReference type="RefSeq" id="WP_034674614.1">
    <property type="nucleotide sequence ID" value="NZ_FPAP01000001.1"/>
</dbReference>
<dbReference type="eggNOG" id="ENOG50346IR">
    <property type="taxonomic scope" value="Bacteria"/>
</dbReference>
<dbReference type="OrthoDB" id="1416786at2"/>
<name>A0A085Z7K2_9FLAO</name>
<dbReference type="STRING" id="236814.IX39_07145"/>
<dbReference type="AlphaFoldDB" id="A0A085Z7K2"/>
<accession>A0A085Z7K2</accession>
<dbReference type="EMBL" id="JPRP01000001">
    <property type="protein sequence ID" value="KFF00416.1"/>
    <property type="molecule type" value="Genomic_DNA"/>
</dbReference>
<dbReference type="InterPro" id="IPR013783">
    <property type="entry name" value="Ig-like_fold"/>
</dbReference>
<comment type="caution">
    <text evidence="1">The sequence shown here is derived from an EMBL/GenBank/DDBJ whole genome shotgun (WGS) entry which is preliminary data.</text>
</comment>
<sequence length="564" mass="65488">MFLNAIIFEKLKSVFNQLNTVSGRYFLTFSPITTSFNNQDFNFLDTTTPVQYLSDAYENQMAFAHLANAVIRRQDIYELNPDSFLPENYKKIFDHAKLIESSLSDADKQKYRDAKSVLYQDDGLTKAADYEKYSSYKAKYEGLVQNIQDLSDKIMANPDDKDSLSKKQELETLQNIAFNDWLIDGEKDKIENALKIVSSISERSAFVSQWNQEYLKLQSEISKVTTVGSNIDFLPVSCLPNDLYKYEYSGWKKIVMEEKEIADLENSAKTSLTDDFYNTYDSSGLSYSKVEFEYIFVTVLRNWFKPNLVNSQFWNFSDQQVVSDESDLNKGLLPSYIEKFLFIRRVYAYNKNVNPEENEVTAEEKIPQTYIFRNIAKNLKTIDLVQPKIIRTSKFKMISQNKLFSTPVLRKVKLENTITNQPIINRFDKNLFRRKILFPIPVINVVEQKTKFQFSLIFKDELGNYLTDINILLQSSADGSTYSTETDNDGKVVFNDMEKGDYTISIQREELYEDSSFSLNLSEDVSKEFIIKKRQNPYFDMILLGAVNYRLPNLPNPLPGYVFS</sequence>
<evidence type="ECO:0000313" key="1">
    <source>
        <dbReference type="EMBL" id="KFF00416.1"/>
    </source>
</evidence>
<dbReference type="Proteomes" id="UP000028713">
    <property type="component" value="Unassembled WGS sequence"/>
</dbReference>
<evidence type="ECO:0000313" key="2">
    <source>
        <dbReference type="Proteomes" id="UP000028713"/>
    </source>
</evidence>
<dbReference type="SUPFAM" id="SSF49478">
    <property type="entry name" value="Cna protein B-type domain"/>
    <property type="match status" value="1"/>
</dbReference>
<reference evidence="1 2" key="1">
    <citation type="submission" date="2014-07" db="EMBL/GenBank/DDBJ databases">
        <title>Genome of Chryseobacterium formosense LMG 24722.</title>
        <authorList>
            <person name="Pipes S.E."/>
            <person name="Stropko S.J."/>
            <person name="Newman J.D."/>
        </authorList>
    </citation>
    <scope>NUCLEOTIDE SEQUENCE [LARGE SCALE GENOMIC DNA]</scope>
    <source>
        <strain evidence="1 2">LMG 24722</strain>
    </source>
</reference>
<gene>
    <name evidence="1" type="ORF">IX39_07145</name>
</gene>
<dbReference type="Gene3D" id="2.60.40.10">
    <property type="entry name" value="Immunoglobulins"/>
    <property type="match status" value="1"/>
</dbReference>
<protein>
    <submittedName>
        <fullName evidence="1">Uncharacterized protein</fullName>
    </submittedName>
</protein>